<evidence type="ECO:0000259" key="3">
    <source>
        <dbReference type="PROSITE" id="PS50835"/>
    </source>
</evidence>
<dbReference type="PROSITE" id="PS50835">
    <property type="entry name" value="IG_LIKE"/>
    <property type="match status" value="1"/>
</dbReference>
<accession>A0A9J6DKR0</accession>
<dbReference type="EMBL" id="JABSTU010000008">
    <property type="protein sequence ID" value="KAH8022722.1"/>
    <property type="molecule type" value="Genomic_DNA"/>
</dbReference>
<reference evidence="4" key="2">
    <citation type="submission" date="2021-09" db="EMBL/GenBank/DDBJ databases">
        <authorList>
            <person name="Jia N."/>
            <person name="Wang J."/>
            <person name="Shi W."/>
            <person name="Du L."/>
            <person name="Sun Y."/>
            <person name="Zhan W."/>
            <person name="Jiang J."/>
            <person name="Wang Q."/>
            <person name="Zhang B."/>
            <person name="Ji P."/>
            <person name="Sakyi L.B."/>
            <person name="Cui X."/>
            <person name="Yuan T."/>
            <person name="Jiang B."/>
            <person name="Yang W."/>
            <person name="Lam T.T.-Y."/>
            <person name="Chang Q."/>
            <person name="Ding S."/>
            <person name="Wang X."/>
            <person name="Zhu J."/>
            <person name="Ruan X."/>
            <person name="Zhao L."/>
            <person name="Wei J."/>
            <person name="Que T."/>
            <person name="Du C."/>
            <person name="Cheng J."/>
            <person name="Dai P."/>
            <person name="Han X."/>
            <person name="Huang E."/>
            <person name="Gao Y."/>
            <person name="Liu J."/>
            <person name="Shao H."/>
            <person name="Ye R."/>
            <person name="Li L."/>
            <person name="Wei W."/>
            <person name="Wang X."/>
            <person name="Wang C."/>
            <person name="Huo Q."/>
            <person name="Li W."/>
            <person name="Guo W."/>
            <person name="Chen H."/>
            <person name="Chen S."/>
            <person name="Zhou L."/>
            <person name="Zhou L."/>
            <person name="Ni X."/>
            <person name="Tian J."/>
            <person name="Zhou Y."/>
            <person name="Sheng Y."/>
            <person name="Liu T."/>
            <person name="Pan Y."/>
            <person name="Xia L."/>
            <person name="Li J."/>
            <person name="Zhao F."/>
            <person name="Cao W."/>
        </authorList>
    </citation>
    <scope>NUCLEOTIDE SEQUENCE</scope>
    <source>
        <strain evidence="4">Rmic-2018</strain>
        <tissue evidence="4">Larvae</tissue>
    </source>
</reference>
<dbReference type="InterPro" id="IPR013783">
    <property type="entry name" value="Ig-like_fold"/>
</dbReference>
<gene>
    <name evidence="4" type="ORF">HPB51_002725</name>
</gene>
<dbReference type="Pfam" id="PF08205">
    <property type="entry name" value="C2-set_2"/>
    <property type="match status" value="1"/>
</dbReference>
<feature type="compositionally biased region" description="Low complexity" evidence="2">
    <location>
        <begin position="143"/>
        <end position="163"/>
    </location>
</feature>
<feature type="region of interest" description="Disordered" evidence="2">
    <location>
        <begin position="143"/>
        <end position="164"/>
    </location>
</feature>
<evidence type="ECO:0000313" key="4">
    <source>
        <dbReference type="EMBL" id="KAH8022722.1"/>
    </source>
</evidence>
<dbReference type="PANTHER" id="PTHR23278:SF19">
    <property type="entry name" value="OBSCURIN"/>
    <property type="match status" value="1"/>
</dbReference>
<sequence length="210" mass="22092">MVHYDRSLQNVVVAAKIYDGVDPCRPPAVLSWWRDGHRLEDVLVPVGDGTGDAASQLAVGPLGRRDLHAQLVCRASNNNISEPLSASVVIDLILGPTSVSIVGAAHSLEAGRPGQLRCVASGSRPPAQLSWWKGSQRLAATTTTTEAGGAADGPASSSTLTLTPSVEDDGRQITCRALNERLPHATVEDVTTIRVLCECLLSITLELLGT</sequence>
<protein>
    <recommendedName>
        <fullName evidence="3">Ig-like domain-containing protein</fullName>
    </recommendedName>
</protein>
<organism evidence="4 5">
    <name type="scientific">Rhipicephalus microplus</name>
    <name type="common">Cattle tick</name>
    <name type="synonym">Boophilus microplus</name>
    <dbReference type="NCBI Taxonomy" id="6941"/>
    <lineage>
        <taxon>Eukaryota</taxon>
        <taxon>Metazoa</taxon>
        <taxon>Ecdysozoa</taxon>
        <taxon>Arthropoda</taxon>
        <taxon>Chelicerata</taxon>
        <taxon>Arachnida</taxon>
        <taxon>Acari</taxon>
        <taxon>Parasitiformes</taxon>
        <taxon>Ixodida</taxon>
        <taxon>Ixodoidea</taxon>
        <taxon>Ixodidae</taxon>
        <taxon>Rhipicephalinae</taxon>
        <taxon>Rhipicephalus</taxon>
        <taxon>Boophilus</taxon>
    </lineage>
</organism>
<name>A0A9J6DKR0_RHIMP</name>
<feature type="domain" description="Ig-like" evidence="3">
    <location>
        <begin position="96"/>
        <end position="191"/>
    </location>
</feature>
<dbReference type="VEuPathDB" id="VectorBase:LOC119172929"/>
<dbReference type="InterPro" id="IPR007110">
    <property type="entry name" value="Ig-like_dom"/>
</dbReference>
<dbReference type="InterPro" id="IPR036179">
    <property type="entry name" value="Ig-like_dom_sf"/>
</dbReference>
<dbReference type="AlphaFoldDB" id="A0A9J6DKR0"/>
<dbReference type="PANTHER" id="PTHR23278">
    <property type="entry name" value="SIDESTEP PROTEIN"/>
    <property type="match status" value="1"/>
</dbReference>
<keyword evidence="5" id="KW-1185">Reference proteome</keyword>
<proteinExistence type="predicted"/>
<comment type="caution">
    <text evidence="4">The sequence shown here is derived from an EMBL/GenBank/DDBJ whole genome shotgun (WGS) entry which is preliminary data.</text>
</comment>
<dbReference type="InterPro" id="IPR013162">
    <property type="entry name" value="CD80_C2-set"/>
</dbReference>
<keyword evidence="1" id="KW-1015">Disulfide bond</keyword>
<dbReference type="Gene3D" id="2.60.40.10">
    <property type="entry name" value="Immunoglobulins"/>
    <property type="match status" value="2"/>
</dbReference>
<dbReference type="Proteomes" id="UP000821866">
    <property type="component" value="Chromosome 6"/>
</dbReference>
<dbReference type="SUPFAM" id="SSF48726">
    <property type="entry name" value="Immunoglobulin"/>
    <property type="match status" value="2"/>
</dbReference>
<evidence type="ECO:0000256" key="1">
    <source>
        <dbReference type="ARBA" id="ARBA00023157"/>
    </source>
</evidence>
<reference evidence="4" key="1">
    <citation type="journal article" date="2020" name="Cell">
        <title>Large-Scale Comparative Analyses of Tick Genomes Elucidate Their Genetic Diversity and Vector Capacities.</title>
        <authorList>
            <consortium name="Tick Genome and Microbiome Consortium (TIGMIC)"/>
            <person name="Jia N."/>
            <person name="Wang J."/>
            <person name="Shi W."/>
            <person name="Du L."/>
            <person name="Sun Y."/>
            <person name="Zhan W."/>
            <person name="Jiang J.F."/>
            <person name="Wang Q."/>
            <person name="Zhang B."/>
            <person name="Ji P."/>
            <person name="Bell-Sakyi L."/>
            <person name="Cui X.M."/>
            <person name="Yuan T.T."/>
            <person name="Jiang B.G."/>
            <person name="Yang W.F."/>
            <person name="Lam T.T."/>
            <person name="Chang Q.C."/>
            <person name="Ding S.J."/>
            <person name="Wang X.J."/>
            <person name="Zhu J.G."/>
            <person name="Ruan X.D."/>
            <person name="Zhao L."/>
            <person name="Wei J.T."/>
            <person name="Ye R.Z."/>
            <person name="Que T.C."/>
            <person name="Du C.H."/>
            <person name="Zhou Y.H."/>
            <person name="Cheng J.X."/>
            <person name="Dai P.F."/>
            <person name="Guo W.B."/>
            <person name="Han X.H."/>
            <person name="Huang E.J."/>
            <person name="Li L.F."/>
            <person name="Wei W."/>
            <person name="Gao Y.C."/>
            <person name="Liu J.Z."/>
            <person name="Shao H.Z."/>
            <person name="Wang X."/>
            <person name="Wang C.C."/>
            <person name="Yang T.C."/>
            <person name="Huo Q.B."/>
            <person name="Li W."/>
            <person name="Chen H.Y."/>
            <person name="Chen S.E."/>
            <person name="Zhou L.G."/>
            <person name="Ni X.B."/>
            <person name="Tian J.H."/>
            <person name="Sheng Y."/>
            <person name="Liu T."/>
            <person name="Pan Y.S."/>
            <person name="Xia L.Y."/>
            <person name="Li J."/>
            <person name="Zhao F."/>
            <person name="Cao W.C."/>
        </authorList>
    </citation>
    <scope>NUCLEOTIDE SEQUENCE</scope>
    <source>
        <strain evidence="4">Rmic-2018</strain>
    </source>
</reference>
<evidence type="ECO:0000313" key="5">
    <source>
        <dbReference type="Proteomes" id="UP000821866"/>
    </source>
</evidence>
<evidence type="ECO:0000256" key="2">
    <source>
        <dbReference type="SAM" id="MobiDB-lite"/>
    </source>
</evidence>